<keyword evidence="2" id="KW-1185">Reference proteome</keyword>
<evidence type="ECO:0000313" key="2">
    <source>
        <dbReference type="Proteomes" id="UP001553715"/>
    </source>
</evidence>
<dbReference type="RefSeq" id="WP_033106856.1">
    <property type="nucleotide sequence ID" value="NZ_JAJVKR010000008.1"/>
</dbReference>
<evidence type="ECO:0008006" key="3">
    <source>
        <dbReference type="Google" id="ProtNLM"/>
    </source>
</evidence>
<sequence length="79" mass="8637">MAAYLDTSAAAKLVLSEEHSDDLFDEIMIDQERVLVASWLLHTELHGAVARRRGEIITYDAELADAARGAGLRVMNPGV</sequence>
<protein>
    <recommendedName>
        <fullName evidence="3">PIN domain-containing protein</fullName>
    </recommendedName>
</protein>
<gene>
    <name evidence="1" type="ORF">AB0301_06955</name>
</gene>
<reference evidence="1 2" key="1">
    <citation type="submission" date="2024-06" db="EMBL/GenBank/DDBJ databases">
        <title>The Natural Products Discovery Center: Release of the First 8490 Sequenced Strains for Exploring Actinobacteria Biosynthetic Diversity.</title>
        <authorList>
            <person name="Kalkreuter E."/>
            <person name="Kautsar S.A."/>
            <person name="Yang D."/>
            <person name="Bader C.D."/>
            <person name="Teijaro C.N."/>
            <person name="Fluegel L."/>
            <person name="Davis C.M."/>
            <person name="Simpson J.R."/>
            <person name="Lauterbach L."/>
            <person name="Steele A.D."/>
            <person name="Gui C."/>
            <person name="Meng S."/>
            <person name="Li G."/>
            <person name="Viehrig K."/>
            <person name="Ye F."/>
            <person name="Su P."/>
            <person name="Kiefer A.F."/>
            <person name="Nichols A."/>
            <person name="Cepeda A.J."/>
            <person name="Yan W."/>
            <person name="Fan B."/>
            <person name="Jiang Y."/>
            <person name="Adhikari A."/>
            <person name="Zheng C.-J."/>
            <person name="Schuster L."/>
            <person name="Cowan T.M."/>
            <person name="Smanski M.J."/>
            <person name="Chevrette M.G."/>
            <person name="De Carvalho L.P.S."/>
            <person name="Shen B."/>
        </authorList>
    </citation>
    <scope>NUCLEOTIDE SEQUENCE [LARGE SCALE GENOMIC DNA]</scope>
    <source>
        <strain evidence="1 2">NPDC077434</strain>
    </source>
</reference>
<proteinExistence type="predicted"/>
<dbReference type="EMBL" id="JBFBMH010000007">
    <property type="protein sequence ID" value="MEW1974800.1"/>
    <property type="molecule type" value="Genomic_DNA"/>
</dbReference>
<name>A0ABV3LFW1_9MICO</name>
<dbReference type="Gene3D" id="3.40.50.1010">
    <property type="entry name" value="5'-nuclease"/>
    <property type="match status" value="1"/>
</dbReference>
<comment type="caution">
    <text evidence="1">The sequence shown here is derived from an EMBL/GenBank/DDBJ whole genome shotgun (WGS) entry which is preliminary data.</text>
</comment>
<evidence type="ECO:0000313" key="1">
    <source>
        <dbReference type="EMBL" id="MEW1974800.1"/>
    </source>
</evidence>
<organism evidence="1 2">
    <name type="scientific">Microbacterium profundi</name>
    <dbReference type="NCBI Taxonomy" id="450380"/>
    <lineage>
        <taxon>Bacteria</taxon>
        <taxon>Bacillati</taxon>
        <taxon>Actinomycetota</taxon>
        <taxon>Actinomycetes</taxon>
        <taxon>Micrococcales</taxon>
        <taxon>Microbacteriaceae</taxon>
        <taxon>Microbacterium</taxon>
    </lineage>
</organism>
<dbReference type="Proteomes" id="UP001553715">
    <property type="component" value="Unassembled WGS sequence"/>
</dbReference>
<accession>A0ABV3LFW1</accession>